<reference evidence="4 6" key="2">
    <citation type="submission" date="2023-09" db="EMBL/GenBank/DDBJ databases">
        <title>Complete-Gapless Cercospora beticola genome.</title>
        <authorList>
            <person name="Wyatt N.A."/>
            <person name="Spanner R.E."/>
            <person name="Bolton M.D."/>
        </authorList>
    </citation>
    <scope>NUCLEOTIDE SEQUENCE [LARGE SCALE GENOMIC DNA]</scope>
    <source>
        <strain evidence="4">Cb09-40</strain>
    </source>
</reference>
<keyword evidence="2" id="KW-0732">Signal</keyword>
<evidence type="ECO:0000313" key="3">
    <source>
        <dbReference type="EMBL" id="PIA82459.1"/>
    </source>
</evidence>
<dbReference type="EMBL" id="CP134189">
    <property type="protein sequence ID" value="WPB04498.1"/>
    <property type="molecule type" value="Genomic_DNA"/>
</dbReference>
<dbReference type="EMBL" id="LKMD01000209">
    <property type="protein sequence ID" value="PIA82459.1"/>
    <property type="molecule type" value="Genomic_DNA"/>
</dbReference>
<organism evidence="3 5">
    <name type="scientific">Cercospora beticola</name>
    <name type="common">Sugarbeet leaf spot fungus</name>
    <dbReference type="NCBI Taxonomy" id="122368"/>
    <lineage>
        <taxon>Eukaryota</taxon>
        <taxon>Fungi</taxon>
        <taxon>Dikarya</taxon>
        <taxon>Ascomycota</taxon>
        <taxon>Pezizomycotina</taxon>
        <taxon>Dothideomycetes</taxon>
        <taxon>Dothideomycetidae</taxon>
        <taxon>Mycosphaerellales</taxon>
        <taxon>Mycosphaerellaceae</taxon>
        <taxon>Cercospora</taxon>
    </lineage>
</organism>
<evidence type="ECO:0000313" key="6">
    <source>
        <dbReference type="Proteomes" id="UP001302367"/>
    </source>
</evidence>
<keyword evidence="1" id="KW-0472">Membrane</keyword>
<evidence type="ECO:0000313" key="5">
    <source>
        <dbReference type="Proteomes" id="UP000230605"/>
    </source>
</evidence>
<dbReference type="Proteomes" id="UP001302367">
    <property type="component" value="Chromosome 6"/>
</dbReference>
<keyword evidence="1" id="KW-1133">Transmembrane helix</keyword>
<feature type="signal peptide" evidence="2">
    <location>
        <begin position="1"/>
        <end position="17"/>
    </location>
</feature>
<evidence type="ECO:0000256" key="1">
    <source>
        <dbReference type="SAM" id="Phobius"/>
    </source>
</evidence>
<feature type="transmembrane region" description="Helical" evidence="1">
    <location>
        <begin position="7"/>
        <end position="24"/>
    </location>
</feature>
<feature type="transmembrane region" description="Helical" evidence="1">
    <location>
        <begin position="81"/>
        <end position="100"/>
    </location>
</feature>
<name>A0A2G5GQB1_CERBT</name>
<evidence type="ECO:0000256" key="2">
    <source>
        <dbReference type="SAM" id="SignalP"/>
    </source>
</evidence>
<accession>A0A2G5GQB1</accession>
<protein>
    <submittedName>
        <fullName evidence="3">Uncharacterized protein</fullName>
    </submittedName>
</protein>
<keyword evidence="6" id="KW-1185">Reference proteome</keyword>
<gene>
    <name evidence="3" type="ORF">CB0940_12237</name>
    <name evidence="4" type="ORF">RHO25_009144</name>
</gene>
<dbReference type="Proteomes" id="UP000230605">
    <property type="component" value="Unassembled WGS sequence"/>
</dbReference>
<feature type="chain" id="PRO_5013680328" evidence="2">
    <location>
        <begin position="18"/>
        <end position="138"/>
    </location>
</feature>
<sequence length="138" mass="15146">MAARIPAVFNLILLTTATFVSLPFDTSSSEFGERAVPGCCPSAVHFTLLQLGQTLITVAHAYYVTLFTGERLMDELQSTPLAIRALMVLLNEVAIILFWFRGAPYNLAKMPIVVATSTGLLHRSGRQMAWTLTQLGFI</sequence>
<evidence type="ECO:0000313" key="4">
    <source>
        <dbReference type="EMBL" id="WPB04498.1"/>
    </source>
</evidence>
<dbReference type="AlphaFoldDB" id="A0A2G5GQB1"/>
<proteinExistence type="predicted"/>
<keyword evidence="1" id="KW-0812">Transmembrane</keyword>
<reference evidence="3 5" key="1">
    <citation type="submission" date="2015-10" db="EMBL/GenBank/DDBJ databases">
        <title>The cercosporin biosynthetic gene cluster was horizontally transferred to several fungal lineages and shown to be expanded in Cercospora beticola based on microsynteny with recipient genomes.</title>
        <authorList>
            <person name="De Jonge R."/>
            <person name="Ebert M.K."/>
            <person name="Suttle J.C."/>
            <person name="Jurick Ii W.M."/>
            <person name="Secor G.A."/>
            <person name="Thomma B.P."/>
            <person name="Van De Peer Y."/>
            <person name="Bolton M.D."/>
        </authorList>
    </citation>
    <scope>NUCLEOTIDE SEQUENCE [LARGE SCALE GENOMIC DNA]</scope>
    <source>
        <strain evidence="3 5">09-40</strain>
    </source>
</reference>